<sequence length="352" mass="36280">MFRSPLRRRLGVVAAAAAVVALSLSACSTSSTSSSGSSAGSSGSSSSVDASAFPVTIKSALGSATIPAEPKRVVTLGWGSADTVVALGTTPVGIENVTWGGDSHGDYPWVTSAIEKKGDALPATFNVYPDIDVSAIAALTPDVIIAPQSGLTAAQFTTLSALAPTVAFPDKEWGTPWDEQIAIIGKALGKSTKAASLVTSLKDKLAATAAANPSFSELTFSYVYTAEPGSLSIYQKGDPRVDIISGLGLKEDKTTSALPLTAGTFVSTVGLEKANVLDKTDVLFTWFNDEANEKEIEAQPLFAQIPAVERGSYVANVDQQLATASTVITPLSLPYALDRYVGMIKAAAAKVG</sequence>
<dbReference type="PANTHER" id="PTHR30532">
    <property type="entry name" value="IRON III DICITRATE-BINDING PERIPLASMIC PROTEIN"/>
    <property type="match status" value="1"/>
</dbReference>
<comment type="similarity">
    <text evidence="2">Belongs to the bacterial solute-binding protein 8 family.</text>
</comment>
<dbReference type="InterPro" id="IPR051313">
    <property type="entry name" value="Bact_iron-sidero_bind"/>
</dbReference>
<dbReference type="PROSITE" id="PS51257">
    <property type="entry name" value="PROKAR_LIPOPROTEIN"/>
    <property type="match status" value="1"/>
</dbReference>
<evidence type="ECO:0000313" key="9">
    <source>
        <dbReference type="Proteomes" id="UP001501295"/>
    </source>
</evidence>
<evidence type="ECO:0000313" key="8">
    <source>
        <dbReference type="EMBL" id="GAA4684924.1"/>
    </source>
</evidence>
<name>A0ABP8WAM7_9MICO</name>
<gene>
    <name evidence="8" type="ORF">GCM10025780_34010</name>
</gene>
<dbReference type="RefSeq" id="WP_345377124.1">
    <property type="nucleotide sequence ID" value="NZ_BAABLM010000010.1"/>
</dbReference>
<dbReference type="Gene3D" id="3.40.50.1980">
    <property type="entry name" value="Nitrogenase molybdenum iron protein domain"/>
    <property type="match status" value="2"/>
</dbReference>
<comment type="subcellular location">
    <subcellularLocation>
        <location evidence="1">Cell envelope</location>
    </subcellularLocation>
</comment>
<feature type="signal peptide" evidence="6">
    <location>
        <begin position="1"/>
        <end position="26"/>
    </location>
</feature>
<comment type="caution">
    <text evidence="8">The sequence shown here is derived from an EMBL/GenBank/DDBJ whole genome shotgun (WGS) entry which is preliminary data.</text>
</comment>
<dbReference type="PANTHER" id="PTHR30532:SF28">
    <property type="entry name" value="PETROBACTIN-BINDING PROTEIN YCLQ"/>
    <property type="match status" value="1"/>
</dbReference>
<keyword evidence="4 6" id="KW-0732">Signal</keyword>
<dbReference type="Proteomes" id="UP001501295">
    <property type="component" value="Unassembled WGS sequence"/>
</dbReference>
<dbReference type="EMBL" id="BAABLM010000010">
    <property type="protein sequence ID" value="GAA4684924.1"/>
    <property type="molecule type" value="Genomic_DNA"/>
</dbReference>
<feature type="domain" description="Fe/B12 periplasmic-binding" evidence="7">
    <location>
        <begin position="72"/>
        <end position="348"/>
    </location>
</feature>
<evidence type="ECO:0000256" key="5">
    <source>
        <dbReference type="SAM" id="MobiDB-lite"/>
    </source>
</evidence>
<dbReference type="Pfam" id="PF01497">
    <property type="entry name" value="Peripla_BP_2"/>
    <property type="match status" value="1"/>
</dbReference>
<proteinExistence type="inferred from homology"/>
<evidence type="ECO:0000259" key="7">
    <source>
        <dbReference type="PROSITE" id="PS50983"/>
    </source>
</evidence>
<feature type="region of interest" description="Disordered" evidence="5">
    <location>
        <begin position="28"/>
        <end position="48"/>
    </location>
</feature>
<accession>A0ABP8WAM7</accession>
<dbReference type="InterPro" id="IPR002491">
    <property type="entry name" value="ABC_transptr_periplasmic_BD"/>
</dbReference>
<feature type="chain" id="PRO_5045043977" evidence="6">
    <location>
        <begin position="27"/>
        <end position="352"/>
    </location>
</feature>
<dbReference type="CDD" id="cd01146">
    <property type="entry name" value="FhuD"/>
    <property type="match status" value="1"/>
</dbReference>
<evidence type="ECO:0000256" key="2">
    <source>
        <dbReference type="ARBA" id="ARBA00008814"/>
    </source>
</evidence>
<evidence type="ECO:0000256" key="3">
    <source>
        <dbReference type="ARBA" id="ARBA00022448"/>
    </source>
</evidence>
<dbReference type="PROSITE" id="PS50983">
    <property type="entry name" value="FE_B12_PBP"/>
    <property type="match status" value="1"/>
</dbReference>
<dbReference type="SUPFAM" id="SSF53807">
    <property type="entry name" value="Helical backbone' metal receptor"/>
    <property type="match status" value="1"/>
</dbReference>
<organism evidence="8 9">
    <name type="scientific">Frondihabitans cladoniiphilus</name>
    <dbReference type="NCBI Taxonomy" id="715785"/>
    <lineage>
        <taxon>Bacteria</taxon>
        <taxon>Bacillati</taxon>
        <taxon>Actinomycetota</taxon>
        <taxon>Actinomycetes</taxon>
        <taxon>Micrococcales</taxon>
        <taxon>Microbacteriaceae</taxon>
        <taxon>Frondihabitans</taxon>
    </lineage>
</organism>
<evidence type="ECO:0000256" key="1">
    <source>
        <dbReference type="ARBA" id="ARBA00004196"/>
    </source>
</evidence>
<evidence type="ECO:0000256" key="4">
    <source>
        <dbReference type="ARBA" id="ARBA00022729"/>
    </source>
</evidence>
<reference evidence="9" key="1">
    <citation type="journal article" date="2019" name="Int. J. Syst. Evol. Microbiol.">
        <title>The Global Catalogue of Microorganisms (GCM) 10K type strain sequencing project: providing services to taxonomists for standard genome sequencing and annotation.</title>
        <authorList>
            <consortium name="The Broad Institute Genomics Platform"/>
            <consortium name="The Broad Institute Genome Sequencing Center for Infectious Disease"/>
            <person name="Wu L."/>
            <person name="Ma J."/>
        </authorList>
    </citation>
    <scope>NUCLEOTIDE SEQUENCE [LARGE SCALE GENOMIC DNA]</scope>
    <source>
        <strain evidence="9">JCM 18956</strain>
    </source>
</reference>
<keyword evidence="3" id="KW-0813">Transport</keyword>
<evidence type="ECO:0000256" key="6">
    <source>
        <dbReference type="SAM" id="SignalP"/>
    </source>
</evidence>
<keyword evidence="9" id="KW-1185">Reference proteome</keyword>
<protein>
    <submittedName>
        <fullName evidence="8">Iron-siderophore ABC transporter substrate-binding protein</fullName>
    </submittedName>
</protein>